<accession>A0AAV2MN05</accession>
<evidence type="ECO:0000313" key="2">
    <source>
        <dbReference type="Proteomes" id="UP001497482"/>
    </source>
</evidence>
<keyword evidence="2" id="KW-1185">Reference proteome</keyword>
<dbReference type="AlphaFoldDB" id="A0AAV2MN05"/>
<gene>
    <name evidence="1" type="ORF">KC01_LOCUS40723</name>
</gene>
<dbReference type="EMBL" id="OZ035831">
    <property type="protein sequence ID" value="CAL1614687.1"/>
    <property type="molecule type" value="Genomic_DNA"/>
</dbReference>
<name>A0AAV2MN05_KNICA</name>
<evidence type="ECO:0000313" key="1">
    <source>
        <dbReference type="EMBL" id="CAL1614687.1"/>
    </source>
</evidence>
<organism evidence="1 2">
    <name type="scientific">Knipowitschia caucasica</name>
    <name type="common">Caucasian dwarf goby</name>
    <name type="synonym">Pomatoschistus caucasicus</name>
    <dbReference type="NCBI Taxonomy" id="637954"/>
    <lineage>
        <taxon>Eukaryota</taxon>
        <taxon>Metazoa</taxon>
        <taxon>Chordata</taxon>
        <taxon>Craniata</taxon>
        <taxon>Vertebrata</taxon>
        <taxon>Euteleostomi</taxon>
        <taxon>Actinopterygii</taxon>
        <taxon>Neopterygii</taxon>
        <taxon>Teleostei</taxon>
        <taxon>Neoteleostei</taxon>
        <taxon>Acanthomorphata</taxon>
        <taxon>Gobiaria</taxon>
        <taxon>Gobiiformes</taxon>
        <taxon>Gobioidei</taxon>
        <taxon>Gobiidae</taxon>
        <taxon>Gobiinae</taxon>
        <taxon>Knipowitschia</taxon>
    </lineage>
</organism>
<reference evidence="1 2" key="1">
    <citation type="submission" date="2024-04" db="EMBL/GenBank/DDBJ databases">
        <authorList>
            <person name="Waldvogel A.-M."/>
            <person name="Schoenle A."/>
        </authorList>
    </citation>
    <scope>NUCLEOTIDE SEQUENCE [LARGE SCALE GENOMIC DNA]</scope>
</reference>
<dbReference type="Proteomes" id="UP001497482">
    <property type="component" value="Chromosome 9"/>
</dbReference>
<protein>
    <recommendedName>
        <fullName evidence="3">Secreted protein</fullName>
    </recommendedName>
</protein>
<sequence length="106" mass="10974">MARSSLFPSPLARSPLPPLSFFAFPASLASSRSLLATSFASPPASLAGCYPRAVPPTSLKVLLSHCSLSSDCFLVSLLVFAPSTACGRSLVPPLLFSRLLVATPPA</sequence>
<evidence type="ECO:0008006" key="3">
    <source>
        <dbReference type="Google" id="ProtNLM"/>
    </source>
</evidence>
<proteinExistence type="predicted"/>